<dbReference type="InterPro" id="IPR027417">
    <property type="entry name" value="P-loop_NTPase"/>
</dbReference>
<comment type="caution">
    <text evidence="6">The sequence shown here is derived from an EMBL/GenBank/DDBJ whole genome shotgun (WGS) entry which is preliminary data.</text>
</comment>
<protein>
    <submittedName>
        <fullName evidence="6">GTPase IMAP family member 9</fullName>
    </submittedName>
</protein>
<dbReference type="InterPro" id="IPR006703">
    <property type="entry name" value="G_AIG1"/>
</dbReference>
<dbReference type="EMBL" id="JACTAM010000003">
    <property type="protein sequence ID" value="KAI2667041.1"/>
    <property type="molecule type" value="Genomic_DNA"/>
</dbReference>
<evidence type="ECO:0000256" key="1">
    <source>
        <dbReference type="ARBA" id="ARBA00008535"/>
    </source>
</evidence>
<feature type="region of interest" description="Disordered" evidence="4">
    <location>
        <begin position="819"/>
        <end position="857"/>
    </location>
</feature>
<feature type="region of interest" description="Disordered" evidence="4">
    <location>
        <begin position="711"/>
        <end position="789"/>
    </location>
</feature>
<dbReference type="CDD" id="cd01852">
    <property type="entry name" value="AIG1"/>
    <property type="match status" value="2"/>
</dbReference>
<dbReference type="PANTHER" id="PTHR10903">
    <property type="entry name" value="GTPASE, IMAP FAMILY MEMBER-RELATED"/>
    <property type="match status" value="1"/>
</dbReference>
<evidence type="ECO:0000256" key="3">
    <source>
        <dbReference type="ARBA" id="ARBA00023134"/>
    </source>
</evidence>
<feature type="domain" description="AIG1-type G" evidence="5">
    <location>
        <begin position="995"/>
        <end position="1195"/>
    </location>
</feature>
<sequence>MASRESRAVIRGSAHRRRRSKERPPNLNDVTPLRIVLLGKNVSENSGVGNFILGRAAFDSEAPADVVERVGGRLKDRHVMIINSPQLLQTNISDDQITQTVRECVNLSDPGPHVIVLLLKHDQCSTEDQECVEKVLLSFSERVYQHTMVISTQEPTETNDILQKIIQKCANRHFSLHKSSSPNDLLQTFEDIVKVNDGQHLECAGSQYLTMEKHATERLSEGLKLNLAVCGSDGTLKSSTSDLILQQTDRRSDVELHGRQISLVELPALFNTHLSEEEVMRQALHCVSLCHPGVHVFLLIIPNAPLNNEVKAEMEEIQRIFSSRINKHIMILIMQNSEHQTELNEETQSVIESFGGRHHFFGPKTQVSTLMEKIEQMLEENRGEFFSTETFLKAQMNKLEKMKKKINTLETYSLSQGSGENADDELRIVLLGKTGVGKSATGNTILGRNEFTAETSQESVTKESQVETSEINGRHITVIDTPGLFDTELSTEEIQREISNCISMILPGPHVFIIVLNLGQRFTKEEATTVNILQETFGEKSLMYTMVLFTRGDYLKNKTIDQCLGKPGSPLMRLIEACGNRYHVFNNNQTGDRTQVSDLLEKIDNMVKANGGSFYSCKMFRQMEREKQEQQMKILMERLRESEELMKKERETFKHEIEQLKQEKNKVKTEKEKLQMKYDAETERLMNRIENDRKKREEEFNEREERYKTLMKEKEESEEKMHEQMKREREKWEKQKLEEKTRREEEGEKRKEKNQRDWNEFNKRLKQEKEKMEKDKKDLQSQHEAEENKMKMMMERINREREELMKKHEEDRERIKMMIEQEQQNQNKERKSREEEFREREDHYESEMKEQEEKLRDKMKGVKEEFKNEIKEMRKEIETVKEEKEKLQIRYNMEIDKLMNRIENERQNHETERKRREEEFNEREEWYKRLMKDREKKESKMLEQMKCEPTQFEKQKQDERQEREEEKKKHVSDYRMMRNIQRVPVNIQDIPVSSLPSRRIVLLGKTGGGKSAAGNTILGKCVFESNFCPQSVTRKCSVADATVSGRSVSIVDTPPFFDTCIEHEQSMTEIARSIYLSSPGTHAFLIVFRVDIRFTEEDQKVIQWIKMLFGEEVLQYCIILLTHGDQLKIWSIEKLIEHNSILRALVDQCGDRIHIFNNKDENNREQVNDLLQKIDTMVEQNGGGYYNNQMFQDAQRYRQKLLICVCS</sequence>
<proteinExistence type="inferred from homology"/>
<dbReference type="PROSITE" id="PS51720">
    <property type="entry name" value="G_AIG1"/>
    <property type="match status" value="2"/>
</dbReference>
<comment type="similarity">
    <text evidence="1">Belongs to the TRAFAC class TrmE-Era-EngA-EngB-Septin-like GTPase superfamily. AIG1/Toc34/Toc159-like paraseptin GTPase family. IAN subfamily.</text>
</comment>
<dbReference type="Proteomes" id="UP000830375">
    <property type="component" value="Unassembled WGS sequence"/>
</dbReference>
<evidence type="ECO:0000256" key="4">
    <source>
        <dbReference type="SAM" id="MobiDB-lite"/>
    </source>
</evidence>
<dbReference type="Gene3D" id="3.40.50.300">
    <property type="entry name" value="P-loop containing nucleotide triphosphate hydrolases"/>
    <property type="match status" value="4"/>
</dbReference>
<dbReference type="SUPFAM" id="SSF52540">
    <property type="entry name" value="P-loop containing nucleoside triphosphate hydrolases"/>
    <property type="match status" value="3"/>
</dbReference>
<feature type="region of interest" description="Disordered" evidence="4">
    <location>
        <begin position="937"/>
        <end position="970"/>
    </location>
</feature>
<keyword evidence="2" id="KW-0547">Nucleotide-binding</keyword>
<feature type="domain" description="AIG1-type G" evidence="5">
    <location>
        <begin position="423"/>
        <end position="624"/>
    </location>
</feature>
<evidence type="ECO:0000313" key="7">
    <source>
        <dbReference type="Proteomes" id="UP000830375"/>
    </source>
</evidence>
<reference evidence="6 7" key="1">
    <citation type="submission" date="2022-01" db="EMBL/GenBank/DDBJ databases">
        <title>A high-quality chromosome-level genome assembly of rohu carp, Labeo rohita.</title>
        <authorList>
            <person name="Arick M.A. II"/>
            <person name="Hsu C.-Y."/>
            <person name="Magbanua Z."/>
            <person name="Pechanova O."/>
            <person name="Grover C."/>
            <person name="Miller E."/>
            <person name="Thrash A."/>
            <person name="Ezzel L."/>
            <person name="Alam S."/>
            <person name="Benzie J."/>
            <person name="Hamilton M."/>
            <person name="Karsi A."/>
            <person name="Lawrence M.L."/>
            <person name="Peterson D.G."/>
        </authorList>
    </citation>
    <scope>NUCLEOTIDE SEQUENCE [LARGE SCALE GENOMIC DNA]</scope>
    <source>
        <strain evidence="7">BAU-BD-2019</strain>
        <tissue evidence="6">Blood</tissue>
    </source>
</reference>
<accession>A0ABQ8MW11</accession>
<evidence type="ECO:0000313" key="6">
    <source>
        <dbReference type="EMBL" id="KAI2667041.1"/>
    </source>
</evidence>
<dbReference type="Pfam" id="PF04548">
    <property type="entry name" value="AIG1"/>
    <property type="match status" value="4"/>
</dbReference>
<evidence type="ECO:0000256" key="2">
    <source>
        <dbReference type="ARBA" id="ARBA00022741"/>
    </source>
</evidence>
<gene>
    <name evidence="6" type="ORF">H4Q32_031003</name>
</gene>
<name>A0ABQ8MW11_LABRO</name>
<dbReference type="PANTHER" id="PTHR10903:SF186">
    <property type="entry name" value="GTPASE IMAP FAMILY MEMBER 4-LIKE-RELATED"/>
    <property type="match status" value="1"/>
</dbReference>
<keyword evidence="7" id="KW-1185">Reference proteome</keyword>
<feature type="compositionally biased region" description="Basic and acidic residues" evidence="4">
    <location>
        <begin position="827"/>
        <end position="857"/>
    </location>
</feature>
<evidence type="ECO:0000259" key="5">
    <source>
        <dbReference type="PROSITE" id="PS51720"/>
    </source>
</evidence>
<organism evidence="6 7">
    <name type="scientific">Labeo rohita</name>
    <name type="common">Indian major carp</name>
    <name type="synonym">Cyprinus rohita</name>
    <dbReference type="NCBI Taxonomy" id="84645"/>
    <lineage>
        <taxon>Eukaryota</taxon>
        <taxon>Metazoa</taxon>
        <taxon>Chordata</taxon>
        <taxon>Craniata</taxon>
        <taxon>Vertebrata</taxon>
        <taxon>Euteleostomi</taxon>
        <taxon>Actinopterygii</taxon>
        <taxon>Neopterygii</taxon>
        <taxon>Teleostei</taxon>
        <taxon>Ostariophysi</taxon>
        <taxon>Cypriniformes</taxon>
        <taxon>Cyprinidae</taxon>
        <taxon>Labeoninae</taxon>
        <taxon>Labeonini</taxon>
        <taxon>Labeo</taxon>
    </lineage>
</organism>
<dbReference type="InterPro" id="IPR045058">
    <property type="entry name" value="GIMA/IAN/Toc"/>
</dbReference>
<feature type="region of interest" description="Disordered" evidence="4">
    <location>
        <begin position="1"/>
        <end position="27"/>
    </location>
</feature>
<keyword evidence="3" id="KW-0342">GTP-binding</keyword>